<gene>
    <name evidence="2" type="ORF">ACFFSY_25395</name>
</gene>
<keyword evidence="3" id="KW-1185">Reference proteome</keyword>
<dbReference type="EC" id="2.1.1.-" evidence="2"/>
<protein>
    <submittedName>
        <fullName evidence="2">Class I SAM-dependent methyltransferase</fullName>
        <ecNumber evidence="2">2.1.1.-</ecNumber>
    </submittedName>
</protein>
<dbReference type="GO" id="GO:0008168">
    <property type="term" value="F:methyltransferase activity"/>
    <property type="evidence" value="ECO:0007669"/>
    <property type="project" value="UniProtKB-KW"/>
</dbReference>
<feature type="domain" description="Methyltransferase type 11" evidence="1">
    <location>
        <begin position="54"/>
        <end position="140"/>
    </location>
</feature>
<dbReference type="Gene3D" id="3.40.50.150">
    <property type="entry name" value="Vaccinia Virus protein VP39"/>
    <property type="match status" value="1"/>
</dbReference>
<sequence length="256" mass="28900">MDDRQLKLLWEAEENAVFQGWDFGYIRNRIREQPLPWDYHAIVEASLSEETMLLDMGTGGGELLCSLRPPAGRTYATEAYPPNVELCRRTLPAYGIEVRQIIEDDKLPFDSGMFDLVINRHESFSPEEVFRVLKPGGRFITQQVGGRNNRELARTLLGDDVGLTDSDFGLASARQSLEAAGFAIERAEECFPVPTFLDVGALVYFARIIEWEFPGFSVERCFGALRKLHEEAVRVGGIATVEHRFLLTAVKPDETR</sequence>
<dbReference type="EMBL" id="JBHMDO010000041">
    <property type="protein sequence ID" value="MFB9329285.1"/>
    <property type="molecule type" value="Genomic_DNA"/>
</dbReference>
<name>A0ABV5KVP0_9BACL</name>
<keyword evidence="2" id="KW-0808">Transferase</keyword>
<dbReference type="CDD" id="cd02440">
    <property type="entry name" value="AdoMet_MTases"/>
    <property type="match status" value="1"/>
</dbReference>
<dbReference type="InterPro" id="IPR029063">
    <property type="entry name" value="SAM-dependent_MTases_sf"/>
</dbReference>
<dbReference type="InterPro" id="IPR052939">
    <property type="entry name" value="23S_rRNA_MeTrnsfrase_RlmA"/>
</dbReference>
<evidence type="ECO:0000313" key="2">
    <source>
        <dbReference type="EMBL" id="MFB9329285.1"/>
    </source>
</evidence>
<comment type="caution">
    <text evidence="2">The sequence shown here is derived from an EMBL/GenBank/DDBJ whole genome shotgun (WGS) entry which is preliminary data.</text>
</comment>
<evidence type="ECO:0000259" key="1">
    <source>
        <dbReference type="Pfam" id="PF08241"/>
    </source>
</evidence>
<dbReference type="PANTHER" id="PTHR43460">
    <property type="entry name" value="METHYLTRANSFERASE"/>
    <property type="match status" value="1"/>
</dbReference>
<organism evidence="2 3">
    <name type="scientific">Paenibacillus aurantiacus</name>
    <dbReference type="NCBI Taxonomy" id="1936118"/>
    <lineage>
        <taxon>Bacteria</taxon>
        <taxon>Bacillati</taxon>
        <taxon>Bacillota</taxon>
        <taxon>Bacilli</taxon>
        <taxon>Bacillales</taxon>
        <taxon>Paenibacillaceae</taxon>
        <taxon>Paenibacillus</taxon>
    </lineage>
</organism>
<dbReference type="PANTHER" id="PTHR43460:SF1">
    <property type="entry name" value="METHYLTRANSFERASE TYPE 11 DOMAIN-CONTAINING PROTEIN"/>
    <property type="match status" value="1"/>
</dbReference>
<accession>A0ABV5KVP0</accession>
<proteinExistence type="predicted"/>
<dbReference type="RefSeq" id="WP_377499411.1">
    <property type="nucleotide sequence ID" value="NZ_JBHMDO010000041.1"/>
</dbReference>
<reference evidence="2 3" key="1">
    <citation type="submission" date="2024-09" db="EMBL/GenBank/DDBJ databases">
        <authorList>
            <person name="Sun Q."/>
            <person name="Mori K."/>
        </authorList>
    </citation>
    <scope>NUCLEOTIDE SEQUENCE [LARGE SCALE GENOMIC DNA]</scope>
    <source>
        <strain evidence="2 3">TISTR 2452</strain>
    </source>
</reference>
<dbReference type="SUPFAM" id="SSF53335">
    <property type="entry name" value="S-adenosyl-L-methionine-dependent methyltransferases"/>
    <property type="match status" value="1"/>
</dbReference>
<dbReference type="InterPro" id="IPR013216">
    <property type="entry name" value="Methyltransf_11"/>
</dbReference>
<evidence type="ECO:0000313" key="3">
    <source>
        <dbReference type="Proteomes" id="UP001589747"/>
    </source>
</evidence>
<dbReference type="GO" id="GO:0032259">
    <property type="term" value="P:methylation"/>
    <property type="evidence" value="ECO:0007669"/>
    <property type="project" value="UniProtKB-KW"/>
</dbReference>
<dbReference type="Pfam" id="PF08241">
    <property type="entry name" value="Methyltransf_11"/>
    <property type="match status" value="1"/>
</dbReference>
<dbReference type="Proteomes" id="UP001589747">
    <property type="component" value="Unassembled WGS sequence"/>
</dbReference>
<keyword evidence="2" id="KW-0489">Methyltransferase</keyword>